<feature type="domain" description="Phosphodiester glycosidase" evidence="1">
    <location>
        <begin position="210"/>
        <end position="382"/>
    </location>
</feature>
<dbReference type="PANTHER" id="PTHR40446">
    <property type="entry name" value="N-ACETYLGLUCOSAMINE-1-PHOSPHODIESTER ALPHA-N-ACETYLGLUCOSAMINIDASE"/>
    <property type="match status" value="1"/>
</dbReference>
<protein>
    <recommendedName>
        <fullName evidence="1">Phosphodiester glycosidase domain-containing protein</fullName>
    </recommendedName>
</protein>
<evidence type="ECO:0000259" key="1">
    <source>
        <dbReference type="Pfam" id="PF09992"/>
    </source>
</evidence>
<dbReference type="Proteomes" id="UP000184465">
    <property type="component" value="Unassembled WGS sequence"/>
</dbReference>
<organism evidence="2 3">
    <name type="scientific">Paramaledivibacter caminithermalis (strain DSM 15212 / CIP 107654 / DViRD3)</name>
    <name type="common">Clostridium caminithermale</name>
    <dbReference type="NCBI Taxonomy" id="1121301"/>
    <lineage>
        <taxon>Bacteria</taxon>
        <taxon>Bacillati</taxon>
        <taxon>Bacillota</taxon>
        <taxon>Clostridia</taxon>
        <taxon>Peptostreptococcales</taxon>
        <taxon>Caminicellaceae</taxon>
        <taxon>Paramaledivibacter</taxon>
    </lineage>
</organism>
<dbReference type="EMBL" id="FRAG01000005">
    <property type="protein sequence ID" value="SHJ66169.1"/>
    <property type="molecule type" value="Genomic_DNA"/>
</dbReference>
<evidence type="ECO:0000313" key="2">
    <source>
        <dbReference type="EMBL" id="SHJ66169.1"/>
    </source>
</evidence>
<accession>A0A1M6L543</accession>
<evidence type="ECO:0000313" key="3">
    <source>
        <dbReference type="Proteomes" id="UP000184465"/>
    </source>
</evidence>
<dbReference type="RefSeq" id="WP_073146937.1">
    <property type="nucleotide sequence ID" value="NZ_FRAG01000005.1"/>
</dbReference>
<dbReference type="InterPro" id="IPR018711">
    <property type="entry name" value="NAGPA"/>
</dbReference>
<dbReference type="Gene3D" id="2.60.120.430">
    <property type="entry name" value="Galactose-binding lectin"/>
    <property type="match status" value="1"/>
</dbReference>
<proteinExistence type="predicted"/>
<sequence>MLKRRKLFTGLLTTVLAFNTFITFSGAEFIDIYQEKYSENLSKGVIHERTLRFTDKGWLNINVIKINVKDKHTSLQVLTSEKGVSQRDSLTKMVSSSKEADKIIGAINGDFFDTKAFATIGPIVKDGEIITSSKNNPNFATFNIDNENNPFIKYWEITSIKLMNYENNSILDIAYKNKPNIDNGAILLDKHWGEFSFGNQKHNDIVEMIIVDNEVQEIRNNLEAVEIPHNGFIIAATGEKKEYILNNFSYNDEVVLDIVTQPNFEKLSLAMGGGAVIVKDGIIPDDFSLKVSGKHPRTGLGINRDRDEIIMVTIDGRTSSYPGVTQRELAEILIELGAYNAINLDGGGSTEMVVKHLGDNIASIANNPSGGYERKIMNGLAVLNNSPKTTLKGIKIECDDSNIFTETSRELRLKGYDKNYNPVEIDIEDAQWSVSGIEGSFIGNNFIPKTTGKGTINVSYKNKTSSIDIRSIGNPIKLNVSPSKIFAEAEKRVPLYIEAVNDEGYKAKIDSKDLVWSIPNKIGNIEDNTFIASDEVSNDIIKASLDNIDAYIQISTNYLNAILEDFESPNASFLPYPNEVRGSFELSSKEKNGNFSGKLSYDFNNVNGSKAAYIVFDNEGLHMEERPEKLGLWVYGNEGNGHWLRGKLKDSAGNSFNITFERNVDWDGWKFVEAVIPNNAVAPLKLERLYLVEIEPSYMDSGYIYIDELTAFYKPNFEKKIPKNTAVYIDERNVFSELKNENSFRFLAHGSIGTIDTLLDKWFVNKLSYVTEAVDLNIFTNHINSKLEEKLSDNYLVGASGYSHTKFKNSSFIRLDNTNGGLRATDYNQWIWLLNTVNNLQSDSLFVILPKPLNFTDKLEEKLFFDTLEKLKEEKNMDVWILTGGNNKDFEIQVIRGIRLVKLKSFPRDDEINLNNDFKYMIFTVNDGYVTYEIKNWFKKQ</sequence>
<name>A0A1M6L543_PARC5</name>
<dbReference type="OrthoDB" id="9809781at2"/>
<gene>
    <name evidence="2" type="ORF">SAMN02745912_00650</name>
</gene>
<dbReference type="STRING" id="1121301.SAMN02745912_00650"/>
<dbReference type="Pfam" id="PF09992">
    <property type="entry name" value="NAGPA"/>
    <property type="match status" value="1"/>
</dbReference>
<dbReference type="AlphaFoldDB" id="A0A1M6L543"/>
<reference evidence="2 3" key="1">
    <citation type="submission" date="2016-11" db="EMBL/GenBank/DDBJ databases">
        <authorList>
            <person name="Jaros S."/>
            <person name="Januszkiewicz K."/>
            <person name="Wedrychowicz H."/>
        </authorList>
    </citation>
    <scope>NUCLEOTIDE SEQUENCE [LARGE SCALE GENOMIC DNA]</scope>
    <source>
        <strain evidence="2 3">DSM 15212</strain>
    </source>
</reference>
<dbReference type="PANTHER" id="PTHR40446:SF2">
    <property type="entry name" value="N-ACETYLGLUCOSAMINE-1-PHOSPHODIESTER ALPHA-N-ACETYLGLUCOSAMINIDASE"/>
    <property type="match status" value="1"/>
</dbReference>
<keyword evidence="3" id="KW-1185">Reference proteome</keyword>